<evidence type="ECO:0000313" key="2">
    <source>
        <dbReference type="Proteomes" id="UP000078200"/>
    </source>
</evidence>
<reference evidence="1" key="1">
    <citation type="submission" date="2020-05" db="UniProtKB">
        <authorList>
            <consortium name="EnsemblMetazoa"/>
        </authorList>
    </citation>
    <scope>IDENTIFICATION</scope>
    <source>
        <strain evidence="1">TTRI</strain>
    </source>
</reference>
<sequence>MSQSEEISDLRLQKNNISSLAAKIYVGIQKNIKISLKAVDSESRAGSKTGFTEQNAPNEANARLRIIVSNGGSAEFRAILDSGSQVDLVSERLIRKLGATTSETSLLIEGIGNGPKRATRRIKGGLTRNHVVFNIILPLVNLDKFKIYKLMPVPNYMNNTTVVIQPLSALSPININKKCYFLVAPSQLNSCEMLAQNSFICPKVQLQYNCNTEKCKCEINLFKNLTLPNCPLKRLKTNVTWITLAHNNQWIYASSSLTPATAVCDRDIIPLNLKGLLTIEPECILQHDSVHISGHKSVTTTLTSAYTSLVELSELSQQDPIYHSSTVTFNYSALSNHYATQLTEICQAQHTNLKFIAKMTEVHS</sequence>
<evidence type="ECO:0008006" key="3">
    <source>
        <dbReference type="Google" id="ProtNLM"/>
    </source>
</evidence>
<dbReference type="VEuPathDB" id="VectorBase:GAUT041194"/>
<dbReference type="Proteomes" id="UP000078200">
    <property type="component" value="Unassembled WGS sequence"/>
</dbReference>
<protein>
    <recommendedName>
        <fullName evidence="3">Peptidase A2 domain-containing protein</fullName>
    </recommendedName>
</protein>
<dbReference type="AlphaFoldDB" id="A0A1A9VLV6"/>
<evidence type="ECO:0000313" key="1">
    <source>
        <dbReference type="EnsemblMetazoa" id="GAUT041194-PA"/>
    </source>
</evidence>
<keyword evidence="2" id="KW-1185">Reference proteome</keyword>
<dbReference type="InterPro" id="IPR022048">
    <property type="entry name" value="Envelope_fusion-like"/>
</dbReference>
<name>A0A1A9VLV6_GLOAU</name>
<dbReference type="STRING" id="7395.A0A1A9VLV6"/>
<accession>A0A1A9VLV6</accession>
<dbReference type="Pfam" id="PF12259">
    <property type="entry name" value="Baculo_F"/>
    <property type="match status" value="1"/>
</dbReference>
<organism evidence="1 2">
    <name type="scientific">Glossina austeni</name>
    <name type="common">Savannah tsetse fly</name>
    <dbReference type="NCBI Taxonomy" id="7395"/>
    <lineage>
        <taxon>Eukaryota</taxon>
        <taxon>Metazoa</taxon>
        <taxon>Ecdysozoa</taxon>
        <taxon>Arthropoda</taxon>
        <taxon>Hexapoda</taxon>
        <taxon>Insecta</taxon>
        <taxon>Pterygota</taxon>
        <taxon>Neoptera</taxon>
        <taxon>Endopterygota</taxon>
        <taxon>Diptera</taxon>
        <taxon>Brachycera</taxon>
        <taxon>Muscomorpha</taxon>
        <taxon>Hippoboscoidea</taxon>
        <taxon>Glossinidae</taxon>
        <taxon>Glossina</taxon>
    </lineage>
</organism>
<dbReference type="EnsemblMetazoa" id="GAUT041194-RA">
    <property type="protein sequence ID" value="GAUT041194-PA"/>
    <property type="gene ID" value="GAUT041194"/>
</dbReference>
<proteinExistence type="predicted"/>